<protein>
    <submittedName>
        <fullName evidence="1">Uncharacterized protein</fullName>
    </submittedName>
</protein>
<evidence type="ECO:0000313" key="1">
    <source>
        <dbReference type="EMBL" id="KAJ7521692.1"/>
    </source>
</evidence>
<dbReference type="EMBL" id="CM055110">
    <property type="protein sequence ID" value="KAJ7521692.1"/>
    <property type="molecule type" value="Genomic_DNA"/>
</dbReference>
<dbReference type="Proteomes" id="UP001162992">
    <property type="component" value="Chromosome 19"/>
</dbReference>
<comment type="caution">
    <text evidence="1">The sequence shown here is derived from an EMBL/GenBank/DDBJ whole genome shotgun (WGS) entry which is preliminary data.</text>
</comment>
<keyword evidence="2" id="KW-1185">Reference proteome</keyword>
<organism evidence="1 2">
    <name type="scientific">Diphasiastrum complanatum</name>
    <name type="common">Issler's clubmoss</name>
    <name type="synonym">Lycopodium complanatum</name>
    <dbReference type="NCBI Taxonomy" id="34168"/>
    <lineage>
        <taxon>Eukaryota</taxon>
        <taxon>Viridiplantae</taxon>
        <taxon>Streptophyta</taxon>
        <taxon>Embryophyta</taxon>
        <taxon>Tracheophyta</taxon>
        <taxon>Lycopodiopsida</taxon>
        <taxon>Lycopodiales</taxon>
        <taxon>Lycopodiaceae</taxon>
        <taxon>Lycopodioideae</taxon>
        <taxon>Diphasiastrum</taxon>
    </lineage>
</organism>
<sequence length="666" mass="72935">MAGEDTHYQDLERSNGLHDSTFSNGHAHSPVAVNGEDTPFVHKVGIPPRTTILRGFEDTLKETFFPDDSLRQLKNEPRRLKLLLALKYIFPIFEWGSKYKLKTFQGDLVSGLTIASLCIPQDIAYAELANLPPVYGLYCSFVPPLVYSFLGSSRDIAIGPVAVVSILLGTLLRNEVDPKEDAELYLKLAITSTFFTGVFQAGLGLLRLGFIIDFLSHAAIVGFMAGAAVTIGLQQLKGFFGITNFTTKTDFISVMRSVWRNTDQWNWHTIVIGLFFLSYLLIAKYISKKKPRLFLVAATAPLISVMLATAFVKVTRADKHGVQVVKSIHKGINPSSVNLFLFSGPYAAKAVEIGLVTALVALTEAIAIGRTFAALKDYHLDGNKELIALGIMNIAGSCSSCFVSTGSFSRSAVNFAAGCNTAVSNIVMSTAVMVTLLALTPLFYYTPDCILSVIIISAVINLVDLRAAHLIWKIDKGDFLACLGAFLGVFFVSVEIGLLIAVSISVAKILLHITRPHTAILGKIPGTNVYRNLQQYPDAATIPGIIIIRIDAAIYFSNSNYIRDRILRWVDDEEEKIVASKGVPLRYTILEMSPVMSIDTTGIHALEDLQNALTKKNLQLALANPNGGVIEKLERAKFIEIIGEEWFFLTVGEAVQVCSRLDRTNC</sequence>
<accession>A0ACC2AW01</accession>
<name>A0ACC2AW01_DIPCM</name>
<gene>
    <name evidence="1" type="ORF">O6H91_19G064000</name>
</gene>
<evidence type="ECO:0000313" key="2">
    <source>
        <dbReference type="Proteomes" id="UP001162992"/>
    </source>
</evidence>
<reference evidence="2" key="1">
    <citation type="journal article" date="2024" name="Proc. Natl. Acad. Sci. U.S.A.">
        <title>Extraordinary preservation of gene collinearity over three hundred million years revealed in homosporous lycophytes.</title>
        <authorList>
            <person name="Li C."/>
            <person name="Wickell D."/>
            <person name="Kuo L.Y."/>
            <person name="Chen X."/>
            <person name="Nie B."/>
            <person name="Liao X."/>
            <person name="Peng D."/>
            <person name="Ji J."/>
            <person name="Jenkins J."/>
            <person name="Williams M."/>
            <person name="Shu S."/>
            <person name="Plott C."/>
            <person name="Barry K."/>
            <person name="Rajasekar S."/>
            <person name="Grimwood J."/>
            <person name="Han X."/>
            <person name="Sun S."/>
            <person name="Hou Z."/>
            <person name="He W."/>
            <person name="Dai G."/>
            <person name="Sun C."/>
            <person name="Schmutz J."/>
            <person name="Leebens-Mack J.H."/>
            <person name="Li F.W."/>
            <person name="Wang L."/>
        </authorList>
    </citation>
    <scope>NUCLEOTIDE SEQUENCE [LARGE SCALE GENOMIC DNA]</scope>
    <source>
        <strain evidence="2">cv. PW_Plant_1</strain>
    </source>
</reference>
<proteinExistence type="predicted"/>